<accession>A0A7V5H4N5</accession>
<gene>
    <name evidence="1" type="ORF">ENL21_08000</name>
</gene>
<name>A0A7V5H4N5_CALAY</name>
<organism evidence="1">
    <name type="scientific">Caldithrix abyssi</name>
    <dbReference type="NCBI Taxonomy" id="187145"/>
    <lineage>
        <taxon>Bacteria</taxon>
        <taxon>Pseudomonadati</taxon>
        <taxon>Calditrichota</taxon>
        <taxon>Calditrichia</taxon>
        <taxon>Calditrichales</taxon>
        <taxon>Calditrichaceae</taxon>
        <taxon>Caldithrix</taxon>
    </lineage>
</organism>
<comment type="caution">
    <text evidence="1">The sequence shown here is derived from an EMBL/GenBank/DDBJ whole genome shotgun (WGS) entry which is preliminary data.</text>
</comment>
<dbReference type="Proteomes" id="UP000886111">
    <property type="component" value="Unassembled WGS sequence"/>
</dbReference>
<evidence type="ECO:0008006" key="2">
    <source>
        <dbReference type="Google" id="ProtNLM"/>
    </source>
</evidence>
<proteinExistence type="predicted"/>
<dbReference type="EMBL" id="DRTD01000597">
    <property type="protein sequence ID" value="HHE55710.1"/>
    <property type="molecule type" value="Genomic_DNA"/>
</dbReference>
<sequence length="90" mass="9982">MDSVYFYSKKPDGSLANEGRPLVMVDNGKPFNINDPWQQAGDEQAGDGIYSLTILIDNSAQPGRYIFTFYMRDKAGNLSNSMVDSIEVVP</sequence>
<dbReference type="AlphaFoldDB" id="A0A7V5H4N5"/>
<evidence type="ECO:0000313" key="1">
    <source>
        <dbReference type="EMBL" id="HHE55710.1"/>
    </source>
</evidence>
<reference evidence="1" key="1">
    <citation type="journal article" date="2020" name="mSystems">
        <title>Genome- and Community-Level Interaction Insights into Carbon Utilization and Element Cycling Functions of Hydrothermarchaeota in Hydrothermal Sediment.</title>
        <authorList>
            <person name="Zhou Z."/>
            <person name="Liu Y."/>
            <person name="Xu W."/>
            <person name="Pan J."/>
            <person name="Luo Z.H."/>
            <person name="Li M."/>
        </authorList>
    </citation>
    <scope>NUCLEOTIDE SEQUENCE [LARGE SCALE GENOMIC DNA]</scope>
    <source>
        <strain evidence="1">HyVt-76</strain>
    </source>
</reference>
<protein>
    <recommendedName>
        <fullName evidence="2">Pesticidal crystal protein Cry22Aa Ig-like domain-containing protein</fullName>
    </recommendedName>
</protein>